<dbReference type="EMBL" id="UINC01001744">
    <property type="protein sequence ID" value="SUZ87880.1"/>
    <property type="molecule type" value="Genomic_DNA"/>
</dbReference>
<protein>
    <submittedName>
        <fullName evidence="1">Uncharacterized protein</fullName>
    </submittedName>
</protein>
<organism evidence="1">
    <name type="scientific">marine metagenome</name>
    <dbReference type="NCBI Taxonomy" id="408172"/>
    <lineage>
        <taxon>unclassified sequences</taxon>
        <taxon>metagenomes</taxon>
        <taxon>ecological metagenomes</taxon>
    </lineage>
</organism>
<gene>
    <name evidence="1" type="ORF">METZ01_LOCUS40734</name>
</gene>
<proteinExistence type="predicted"/>
<dbReference type="AlphaFoldDB" id="A0A381R8F1"/>
<reference evidence="1" key="1">
    <citation type="submission" date="2018-05" db="EMBL/GenBank/DDBJ databases">
        <authorList>
            <person name="Lanie J.A."/>
            <person name="Ng W.-L."/>
            <person name="Kazmierczak K.M."/>
            <person name="Andrzejewski T.M."/>
            <person name="Davidsen T.M."/>
            <person name="Wayne K.J."/>
            <person name="Tettelin H."/>
            <person name="Glass J.I."/>
            <person name="Rusch D."/>
            <person name="Podicherti R."/>
            <person name="Tsui H.-C.T."/>
            <person name="Winkler M.E."/>
        </authorList>
    </citation>
    <scope>NUCLEOTIDE SEQUENCE</scope>
</reference>
<evidence type="ECO:0000313" key="1">
    <source>
        <dbReference type="EMBL" id="SUZ87880.1"/>
    </source>
</evidence>
<name>A0A381R8F1_9ZZZZ</name>
<accession>A0A381R8F1</accession>
<sequence>MYRPNKIIQKVISNRTREIFRSFASAKKSFGEENFVQMAILSTQLVNILMKRSSVHMFLIVVQRKTTCNYTVYRGKLKIIDVELLTLF</sequence>